<organism evidence="2 3">
    <name type="scientific">Bombardia bombarda</name>
    <dbReference type="NCBI Taxonomy" id="252184"/>
    <lineage>
        <taxon>Eukaryota</taxon>
        <taxon>Fungi</taxon>
        <taxon>Dikarya</taxon>
        <taxon>Ascomycota</taxon>
        <taxon>Pezizomycotina</taxon>
        <taxon>Sordariomycetes</taxon>
        <taxon>Sordariomycetidae</taxon>
        <taxon>Sordariales</taxon>
        <taxon>Lasiosphaeriaceae</taxon>
        <taxon>Bombardia</taxon>
    </lineage>
</organism>
<dbReference type="Gene3D" id="2.170.270.10">
    <property type="entry name" value="SET domain"/>
    <property type="match status" value="1"/>
</dbReference>
<dbReference type="AlphaFoldDB" id="A0AA39T0S0"/>
<gene>
    <name evidence="2" type="ORF">B0T17DRAFT_500897</name>
</gene>
<dbReference type="InterPro" id="IPR001214">
    <property type="entry name" value="SET_dom"/>
</dbReference>
<dbReference type="PANTHER" id="PTHR47332">
    <property type="entry name" value="SET DOMAIN-CONTAINING PROTEIN 5"/>
    <property type="match status" value="1"/>
</dbReference>
<evidence type="ECO:0000259" key="1">
    <source>
        <dbReference type="PROSITE" id="PS50280"/>
    </source>
</evidence>
<dbReference type="InterPro" id="IPR053185">
    <property type="entry name" value="SET_domain_protein"/>
</dbReference>
<dbReference type="Proteomes" id="UP001174934">
    <property type="component" value="Unassembled WGS sequence"/>
</dbReference>
<proteinExistence type="predicted"/>
<keyword evidence="3" id="KW-1185">Reference proteome</keyword>
<comment type="caution">
    <text evidence="2">The sequence shown here is derived from an EMBL/GenBank/DDBJ whole genome shotgun (WGS) entry which is preliminary data.</text>
</comment>
<sequence>IFLIASRFNHACGEKRNVNYAYDEKAMTMVFRVHRPITAGTELLISYGGSPEHLYSMYGFCCTCGGCAGYSREDIKKHDDAQWN</sequence>
<feature type="non-terminal residue" evidence="2">
    <location>
        <position position="1"/>
    </location>
</feature>
<dbReference type="PANTHER" id="PTHR47332:SF6">
    <property type="entry name" value="SET DOMAIN-CONTAINING PROTEIN"/>
    <property type="match status" value="1"/>
</dbReference>
<feature type="domain" description="SET" evidence="1">
    <location>
        <begin position="1"/>
        <end position="48"/>
    </location>
</feature>
<protein>
    <recommendedName>
        <fullName evidence="1">SET domain-containing protein</fullName>
    </recommendedName>
</protein>
<dbReference type="PROSITE" id="PS50280">
    <property type="entry name" value="SET"/>
    <property type="match status" value="1"/>
</dbReference>
<dbReference type="InterPro" id="IPR046341">
    <property type="entry name" value="SET_dom_sf"/>
</dbReference>
<evidence type="ECO:0000313" key="2">
    <source>
        <dbReference type="EMBL" id="KAK0609886.1"/>
    </source>
</evidence>
<dbReference type="SUPFAM" id="SSF82199">
    <property type="entry name" value="SET domain"/>
    <property type="match status" value="1"/>
</dbReference>
<name>A0AA39T0S0_9PEZI</name>
<dbReference type="EMBL" id="JAULSR010000011">
    <property type="protein sequence ID" value="KAK0609886.1"/>
    <property type="molecule type" value="Genomic_DNA"/>
</dbReference>
<evidence type="ECO:0000313" key="3">
    <source>
        <dbReference type="Proteomes" id="UP001174934"/>
    </source>
</evidence>
<accession>A0AA39T0S0</accession>
<dbReference type="Pfam" id="PF00856">
    <property type="entry name" value="SET"/>
    <property type="match status" value="1"/>
</dbReference>
<reference evidence="2" key="1">
    <citation type="submission" date="2023-06" db="EMBL/GenBank/DDBJ databases">
        <title>Genome-scale phylogeny and comparative genomics of the fungal order Sordariales.</title>
        <authorList>
            <consortium name="Lawrence Berkeley National Laboratory"/>
            <person name="Hensen N."/>
            <person name="Bonometti L."/>
            <person name="Westerberg I."/>
            <person name="Brannstrom I.O."/>
            <person name="Guillou S."/>
            <person name="Cros-Aarteil S."/>
            <person name="Calhoun S."/>
            <person name="Haridas S."/>
            <person name="Kuo A."/>
            <person name="Mondo S."/>
            <person name="Pangilinan J."/>
            <person name="Riley R."/>
            <person name="LaButti K."/>
            <person name="Andreopoulos B."/>
            <person name="Lipzen A."/>
            <person name="Chen C."/>
            <person name="Yanf M."/>
            <person name="Daum C."/>
            <person name="Ng V."/>
            <person name="Clum A."/>
            <person name="Steindorff A."/>
            <person name="Ohm R."/>
            <person name="Martin F."/>
            <person name="Silar P."/>
            <person name="Natvig D."/>
            <person name="Lalanne C."/>
            <person name="Gautier V."/>
            <person name="Ament-velasquez S.L."/>
            <person name="Kruys A."/>
            <person name="Hutchinson M.I."/>
            <person name="Powell A.J."/>
            <person name="Barry K."/>
            <person name="Miller A.N."/>
            <person name="Grigoriev I.V."/>
            <person name="Debuchy R."/>
            <person name="Gladieux P."/>
            <person name="Thoren M.H."/>
            <person name="Johannesson H."/>
        </authorList>
    </citation>
    <scope>NUCLEOTIDE SEQUENCE</scope>
    <source>
        <strain evidence="2">SMH3391-2</strain>
    </source>
</reference>